<feature type="compositionally biased region" description="Basic and acidic residues" evidence="5">
    <location>
        <begin position="464"/>
        <end position="476"/>
    </location>
</feature>
<protein>
    <recommendedName>
        <fullName evidence="10">RGS domain-containing protein</fullName>
    </recommendedName>
</protein>
<feature type="compositionally biased region" description="Polar residues" evidence="5">
    <location>
        <begin position="477"/>
        <end position="490"/>
    </location>
</feature>
<feature type="domain" description="RBD" evidence="7">
    <location>
        <begin position="283"/>
        <end position="353"/>
    </location>
</feature>
<evidence type="ECO:0000256" key="2">
    <source>
        <dbReference type="ARBA" id="ARBA00022468"/>
    </source>
</evidence>
<keyword evidence="2" id="KW-0343">GTPase activation</keyword>
<dbReference type="InterPro" id="IPR036305">
    <property type="entry name" value="RGS_sf"/>
</dbReference>
<dbReference type="InterPro" id="IPR016137">
    <property type="entry name" value="RGS"/>
</dbReference>
<dbReference type="Proteomes" id="UP000287033">
    <property type="component" value="Unassembled WGS sequence"/>
</dbReference>
<dbReference type="GO" id="GO:0007051">
    <property type="term" value="P:spindle organization"/>
    <property type="evidence" value="ECO:0007669"/>
    <property type="project" value="TreeGrafter"/>
</dbReference>
<dbReference type="InterPro" id="IPR044926">
    <property type="entry name" value="RGS_subdomain_2"/>
</dbReference>
<dbReference type="PRINTS" id="PR01301">
    <property type="entry name" value="RGSPROTEIN"/>
</dbReference>
<keyword evidence="4" id="KW-0677">Repeat</keyword>
<keyword evidence="9" id="KW-1185">Reference proteome</keyword>
<dbReference type="STRING" id="137246.A0A401RSG8"/>
<evidence type="ECO:0000256" key="4">
    <source>
        <dbReference type="ARBA" id="ARBA00022737"/>
    </source>
</evidence>
<dbReference type="GO" id="GO:0005737">
    <property type="term" value="C:cytoplasm"/>
    <property type="evidence" value="ECO:0007669"/>
    <property type="project" value="UniProtKB-SubCell"/>
</dbReference>
<evidence type="ECO:0000259" key="6">
    <source>
        <dbReference type="PROSITE" id="PS50132"/>
    </source>
</evidence>
<dbReference type="OrthoDB" id="196547at2759"/>
<dbReference type="GO" id="GO:0051301">
    <property type="term" value="P:cell division"/>
    <property type="evidence" value="ECO:0007669"/>
    <property type="project" value="TreeGrafter"/>
</dbReference>
<dbReference type="GO" id="GO:0007165">
    <property type="term" value="P:signal transduction"/>
    <property type="evidence" value="ECO:0007669"/>
    <property type="project" value="InterPro"/>
</dbReference>
<dbReference type="InterPro" id="IPR046995">
    <property type="entry name" value="RGS10/12/14-like"/>
</dbReference>
<dbReference type="InterPro" id="IPR003109">
    <property type="entry name" value="GoLoco_motif"/>
</dbReference>
<dbReference type="PANTHER" id="PTHR45945:SF2">
    <property type="entry name" value="REGULATOR OF G-PROTEIN SIGNALING 14"/>
    <property type="match status" value="1"/>
</dbReference>
<evidence type="ECO:0008006" key="10">
    <source>
        <dbReference type="Google" id="ProtNLM"/>
    </source>
</evidence>
<dbReference type="PROSITE" id="PS50877">
    <property type="entry name" value="GOLOCO"/>
    <property type="match status" value="1"/>
</dbReference>
<dbReference type="GO" id="GO:0005096">
    <property type="term" value="F:GTPase activator activity"/>
    <property type="evidence" value="ECO:0007669"/>
    <property type="project" value="UniProtKB-KW"/>
</dbReference>
<feature type="domain" description="RBD" evidence="7">
    <location>
        <begin position="210"/>
        <end position="281"/>
    </location>
</feature>
<gene>
    <name evidence="8" type="ORF">chiPu_0019557</name>
</gene>
<comment type="subcellular location">
    <subcellularLocation>
        <location evidence="1">Cytoplasm</location>
    </subcellularLocation>
</comment>
<keyword evidence="3" id="KW-0963">Cytoplasm</keyword>
<dbReference type="SMART" id="SM00455">
    <property type="entry name" value="RBD"/>
    <property type="match status" value="2"/>
</dbReference>
<feature type="compositionally biased region" description="Basic residues" evidence="5">
    <location>
        <begin position="139"/>
        <end position="149"/>
    </location>
</feature>
<evidence type="ECO:0000313" key="8">
    <source>
        <dbReference type="EMBL" id="GCC21090.1"/>
    </source>
</evidence>
<comment type="caution">
    <text evidence="8">The sequence shown here is derived from an EMBL/GenBank/DDBJ whole genome shotgun (WGS) entry which is preliminary data.</text>
</comment>
<sequence>MEVELSKIASEIYRTYLSSNSLSPINIDKQAQLEEDVLNDPTSDMFKAQQLQIFNLMKFDSYTRFVKSPLYQQCVLAEVEGKPLPGDTSQELEHSHDKESASLYDVKKQKKKLKSGKSFSGLPQNGCDGKSGSPEKQIRRSKSKLSRKKDKRDSFGVEFSDSNGLFLSRRESQGSVYSAASVELGFLSSLQARTEYERPSPEVENGKKVKYCCVYLPDTTASLAMVRPGLTIRDLLSGVCERHGIPLAATSAYLAGSDKKPLALDQDSMILCDRELRVEKKILFELELVPVNRKLWVTARPTKTVSEALQPFLIKYKLNSSEVEAKISGGSQPLKLDATVSCLENQQVILDMIKIPKQGRHDAETQEKTSTERRELLESPVHSSQTSRRNRMKGKAEGRKELYRKTYDVEALFEMLSKAQSCRANDQRGLLKKEDLILPDFLQLPEELAGISLQAPEPDTGSEEGAKNQAHPEKSLTESAQVPGTPNEKPTPNVGILQDTEEEGSHERNSLCPRTVF</sequence>
<dbReference type="PROSITE" id="PS50132">
    <property type="entry name" value="RGS"/>
    <property type="match status" value="1"/>
</dbReference>
<dbReference type="Pfam" id="PF02188">
    <property type="entry name" value="GoLoco"/>
    <property type="match status" value="1"/>
</dbReference>
<feature type="compositionally biased region" description="Basic and acidic residues" evidence="5">
    <location>
        <begin position="91"/>
        <end position="100"/>
    </location>
</feature>
<dbReference type="GO" id="GO:0005886">
    <property type="term" value="C:plasma membrane"/>
    <property type="evidence" value="ECO:0007669"/>
    <property type="project" value="TreeGrafter"/>
</dbReference>
<evidence type="ECO:0000256" key="1">
    <source>
        <dbReference type="ARBA" id="ARBA00004496"/>
    </source>
</evidence>
<evidence type="ECO:0000259" key="7">
    <source>
        <dbReference type="PROSITE" id="PS50898"/>
    </source>
</evidence>
<accession>A0A401RSG8</accession>
<feature type="region of interest" description="Disordered" evidence="5">
    <location>
        <begin position="359"/>
        <end position="399"/>
    </location>
</feature>
<dbReference type="AlphaFoldDB" id="A0A401RSG8"/>
<dbReference type="Gene3D" id="3.10.20.90">
    <property type="entry name" value="Phosphatidylinositol 3-kinase Catalytic Subunit, Chain A, domain 1"/>
    <property type="match status" value="2"/>
</dbReference>
<evidence type="ECO:0000256" key="3">
    <source>
        <dbReference type="ARBA" id="ARBA00022490"/>
    </source>
</evidence>
<evidence type="ECO:0000256" key="5">
    <source>
        <dbReference type="SAM" id="MobiDB-lite"/>
    </source>
</evidence>
<evidence type="ECO:0000313" key="9">
    <source>
        <dbReference type="Proteomes" id="UP000287033"/>
    </source>
</evidence>
<feature type="domain" description="RGS" evidence="6">
    <location>
        <begin position="9"/>
        <end position="75"/>
    </location>
</feature>
<dbReference type="SUPFAM" id="SSF54236">
    <property type="entry name" value="Ubiquitin-like"/>
    <property type="match status" value="2"/>
</dbReference>
<dbReference type="EMBL" id="BEZZ01002054">
    <property type="protein sequence ID" value="GCC21090.1"/>
    <property type="molecule type" value="Genomic_DNA"/>
</dbReference>
<dbReference type="PANTHER" id="PTHR45945">
    <property type="entry name" value="REGULATOR OF G-PROTEIN SIGNALING LOCO"/>
    <property type="match status" value="1"/>
</dbReference>
<feature type="region of interest" description="Disordered" evidence="5">
    <location>
        <begin position="86"/>
        <end position="149"/>
    </location>
</feature>
<dbReference type="GO" id="GO:0005634">
    <property type="term" value="C:nucleus"/>
    <property type="evidence" value="ECO:0007669"/>
    <property type="project" value="TreeGrafter"/>
</dbReference>
<proteinExistence type="predicted"/>
<dbReference type="PROSITE" id="PS50898">
    <property type="entry name" value="RBD"/>
    <property type="match status" value="2"/>
</dbReference>
<dbReference type="SUPFAM" id="SSF48097">
    <property type="entry name" value="Regulator of G-protein signaling, RGS"/>
    <property type="match status" value="1"/>
</dbReference>
<name>A0A401RSG8_CHIPU</name>
<dbReference type="InterPro" id="IPR003116">
    <property type="entry name" value="RBD_dom"/>
</dbReference>
<dbReference type="InterPro" id="IPR029071">
    <property type="entry name" value="Ubiquitin-like_domsf"/>
</dbReference>
<organism evidence="8 9">
    <name type="scientific">Chiloscyllium punctatum</name>
    <name type="common">Brownbanded bambooshark</name>
    <name type="synonym">Hemiscyllium punctatum</name>
    <dbReference type="NCBI Taxonomy" id="137246"/>
    <lineage>
        <taxon>Eukaryota</taxon>
        <taxon>Metazoa</taxon>
        <taxon>Chordata</taxon>
        <taxon>Craniata</taxon>
        <taxon>Vertebrata</taxon>
        <taxon>Chondrichthyes</taxon>
        <taxon>Elasmobranchii</taxon>
        <taxon>Galeomorphii</taxon>
        <taxon>Galeoidea</taxon>
        <taxon>Orectolobiformes</taxon>
        <taxon>Hemiscylliidae</taxon>
        <taxon>Chiloscyllium</taxon>
    </lineage>
</organism>
<dbReference type="InterPro" id="IPR024066">
    <property type="entry name" value="RGS_subdom1/3"/>
</dbReference>
<dbReference type="GO" id="GO:0008277">
    <property type="term" value="P:regulation of G protein-coupled receptor signaling pathway"/>
    <property type="evidence" value="ECO:0007669"/>
    <property type="project" value="TreeGrafter"/>
</dbReference>
<feature type="compositionally biased region" description="Basic and acidic residues" evidence="5">
    <location>
        <begin position="359"/>
        <end position="377"/>
    </location>
</feature>
<dbReference type="Pfam" id="PF00615">
    <property type="entry name" value="RGS"/>
    <property type="match status" value="1"/>
</dbReference>
<dbReference type="Gene3D" id="1.10.167.10">
    <property type="entry name" value="Regulator of G-protein Signalling 4, domain 2"/>
    <property type="match status" value="1"/>
</dbReference>
<dbReference type="Pfam" id="PF02196">
    <property type="entry name" value="RBD"/>
    <property type="match status" value="1"/>
</dbReference>
<feature type="region of interest" description="Disordered" evidence="5">
    <location>
        <begin position="454"/>
        <end position="517"/>
    </location>
</feature>
<dbReference type="SMART" id="SM00390">
    <property type="entry name" value="GoLoco"/>
    <property type="match status" value="1"/>
</dbReference>
<dbReference type="OMA" id="PWAEGHR"/>
<reference evidence="8 9" key="1">
    <citation type="journal article" date="2018" name="Nat. Ecol. Evol.">
        <title>Shark genomes provide insights into elasmobranch evolution and the origin of vertebrates.</title>
        <authorList>
            <person name="Hara Y"/>
            <person name="Yamaguchi K"/>
            <person name="Onimaru K"/>
            <person name="Kadota M"/>
            <person name="Koyanagi M"/>
            <person name="Keeley SD"/>
            <person name="Tatsumi K"/>
            <person name="Tanaka K"/>
            <person name="Motone F"/>
            <person name="Kageyama Y"/>
            <person name="Nozu R"/>
            <person name="Adachi N"/>
            <person name="Nishimura O"/>
            <person name="Nakagawa R"/>
            <person name="Tanegashima C"/>
            <person name="Kiyatake I"/>
            <person name="Matsumoto R"/>
            <person name="Murakumo K"/>
            <person name="Nishida K"/>
            <person name="Terakita A"/>
            <person name="Kuratani S"/>
            <person name="Sato K"/>
            <person name="Hyodo S Kuraku.S."/>
        </authorList>
    </citation>
    <scope>NUCLEOTIDE SEQUENCE [LARGE SCALE GENOMIC DNA]</scope>
</reference>
<dbReference type="Gene3D" id="1.10.196.10">
    <property type="match status" value="1"/>
</dbReference>